<dbReference type="Gene3D" id="3.30.70.2800">
    <property type="match status" value="1"/>
</dbReference>
<gene>
    <name evidence="3" type="primary">Diedel</name>
</gene>
<dbReference type="OMA" id="TIAECCR"/>
<feature type="signal peptide" evidence="1">
    <location>
        <begin position="1"/>
        <end position="21"/>
    </location>
</feature>
<dbReference type="GeneID" id="4800472"/>
<dbReference type="KEGG" id="dpo:4800472"/>
<organism evidence="2 3">
    <name type="scientific">Drosophila pseudoobscura pseudoobscura</name>
    <name type="common">Fruit fly</name>
    <dbReference type="NCBI Taxonomy" id="46245"/>
    <lineage>
        <taxon>Eukaryota</taxon>
        <taxon>Metazoa</taxon>
        <taxon>Ecdysozoa</taxon>
        <taxon>Arthropoda</taxon>
        <taxon>Hexapoda</taxon>
        <taxon>Insecta</taxon>
        <taxon>Pterygota</taxon>
        <taxon>Neoptera</taxon>
        <taxon>Endopterygota</taxon>
        <taxon>Diptera</taxon>
        <taxon>Brachycera</taxon>
        <taxon>Muscomorpha</taxon>
        <taxon>Ephydroidea</taxon>
        <taxon>Drosophilidae</taxon>
        <taxon>Drosophila</taxon>
        <taxon>Sophophora</taxon>
    </lineage>
</organism>
<proteinExistence type="predicted"/>
<dbReference type="Pfam" id="PF13164">
    <property type="entry name" value="Diedel"/>
    <property type="match status" value="1"/>
</dbReference>
<dbReference type="FunCoup" id="A0A6I8UMF4">
    <property type="interactions" value="66"/>
</dbReference>
<dbReference type="InterPro" id="IPR025061">
    <property type="entry name" value="Diedel"/>
</dbReference>
<sequence>MFILPYILVIGLLCLPSKTIAECCRPFPVTFHLAKTNSLLNCEMFGGTQDINYACKSNICGDGMNVWGAWCGQGACNPRGCSCVKGCIEGDPIMNFRLKHGLDNFVYVGPQLENYLYHLTH</sequence>
<keyword evidence="1" id="KW-0732">Signal</keyword>
<protein>
    <submittedName>
        <fullName evidence="3">Protein Diedel</fullName>
    </submittedName>
</protein>
<evidence type="ECO:0000313" key="2">
    <source>
        <dbReference type="Proteomes" id="UP000001819"/>
    </source>
</evidence>
<keyword evidence="2" id="KW-1185">Reference proteome</keyword>
<accession>A0A6I8UMF4</accession>
<dbReference type="Bgee" id="FBgn0071093">
    <property type="expression patterns" value="Expressed in male reproductive system and 1 other cell type or tissue"/>
</dbReference>
<dbReference type="RefSeq" id="XP_001357741.3">
    <property type="nucleotide sequence ID" value="XM_001357704.5"/>
</dbReference>
<name>A0A6I8UMF4_DROPS</name>
<feature type="chain" id="PRO_5026243839" evidence="1">
    <location>
        <begin position="22"/>
        <end position="121"/>
    </location>
</feature>
<dbReference type="InParanoid" id="A0A6I8UMF4"/>
<dbReference type="AlphaFoldDB" id="A0A6I8UMF4"/>
<reference evidence="3" key="2">
    <citation type="submission" date="2025-08" db="UniProtKB">
        <authorList>
            <consortium name="RefSeq"/>
        </authorList>
    </citation>
    <scope>IDENTIFICATION</scope>
    <source>
        <strain evidence="3">MV-25-SWS-2005</strain>
        <tissue evidence="3">Whole body</tissue>
    </source>
</reference>
<dbReference type="Proteomes" id="UP000001819">
    <property type="component" value="Chromosome 2"/>
</dbReference>
<evidence type="ECO:0000313" key="3">
    <source>
        <dbReference type="RefSeq" id="XP_001357741.3"/>
    </source>
</evidence>
<evidence type="ECO:0000256" key="1">
    <source>
        <dbReference type="SAM" id="SignalP"/>
    </source>
</evidence>
<reference evidence="2" key="1">
    <citation type="submission" date="2024-06" db="UniProtKB">
        <authorList>
            <consortium name="RefSeq"/>
        </authorList>
    </citation>
    <scope>NUCLEOTIDE SEQUENCE [LARGE SCALE GENOMIC DNA]</scope>
    <source>
        <strain evidence="2">MV2-25</strain>
    </source>
</reference>